<dbReference type="GO" id="GO:0000166">
    <property type="term" value="F:nucleotide binding"/>
    <property type="evidence" value="ECO:0007669"/>
    <property type="project" value="UniProtKB-KW"/>
</dbReference>
<comment type="catalytic activity">
    <reaction evidence="8 10">
        <text>ITP + H2O = IDP + phosphate + H(+)</text>
        <dbReference type="Rhea" id="RHEA:28330"/>
        <dbReference type="ChEBI" id="CHEBI:15377"/>
        <dbReference type="ChEBI" id="CHEBI:15378"/>
        <dbReference type="ChEBI" id="CHEBI:43474"/>
        <dbReference type="ChEBI" id="CHEBI:58280"/>
        <dbReference type="ChEBI" id="CHEBI:61402"/>
        <dbReference type="EC" id="3.6.1.73"/>
    </reaction>
</comment>
<name>A0AAT9GNQ9_9CREN</name>
<dbReference type="KEGG" id="sjv:SJAV_04670"/>
<dbReference type="AlphaFoldDB" id="A0AAT9GNQ9"/>
<evidence type="ECO:0000256" key="3">
    <source>
        <dbReference type="ARBA" id="ARBA00022741"/>
    </source>
</evidence>
<dbReference type="HAMAP" id="MF_00648">
    <property type="entry name" value="Non_canon_purine_NTPase_YjjX"/>
    <property type="match status" value="1"/>
</dbReference>
<evidence type="ECO:0000256" key="2">
    <source>
        <dbReference type="ARBA" id="ARBA00022723"/>
    </source>
</evidence>
<evidence type="ECO:0000313" key="12">
    <source>
        <dbReference type="EMBL" id="BFH72523.1"/>
    </source>
</evidence>
<evidence type="ECO:0000256" key="7">
    <source>
        <dbReference type="ARBA" id="ARBA00023211"/>
    </source>
</evidence>
<reference evidence="12" key="1">
    <citation type="submission" date="2024-03" db="EMBL/GenBank/DDBJ databases">
        <title>Complete genome sequence of Sulfurisphaera javensis strain KD-1.</title>
        <authorList>
            <person name="Sakai H."/>
            <person name="Nur N."/>
            <person name="Suwanto A."/>
            <person name="Kurosawa N."/>
        </authorList>
    </citation>
    <scope>NUCLEOTIDE SEQUENCE</scope>
    <source>
        <strain evidence="12">KD-1</strain>
    </source>
</reference>
<dbReference type="InterPro" id="IPR050299">
    <property type="entry name" value="YjjX_NTPase"/>
</dbReference>
<dbReference type="EMBL" id="AP031322">
    <property type="protein sequence ID" value="BFH72523.1"/>
    <property type="molecule type" value="Genomic_DNA"/>
</dbReference>
<dbReference type="SUPFAM" id="SSF52972">
    <property type="entry name" value="ITPase-like"/>
    <property type="match status" value="1"/>
</dbReference>
<feature type="domain" description="Non-canonical purine NTP phosphatase/PRRC1" evidence="11">
    <location>
        <begin position="6"/>
        <end position="165"/>
    </location>
</feature>
<dbReference type="PANTHER" id="PTHR34699">
    <property type="match status" value="1"/>
</dbReference>
<keyword evidence="5 10" id="KW-0460">Magnesium</keyword>
<evidence type="ECO:0000256" key="6">
    <source>
        <dbReference type="ARBA" id="ARBA00023080"/>
    </source>
</evidence>
<comment type="cofactor">
    <cofactor evidence="1">
        <name>Mn(2+)</name>
        <dbReference type="ChEBI" id="CHEBI:29035"/>
    </cofactor>
</comment>
<comment type="caution">
    <text evidence="10">Lacks conserved residue(s) required for the propagation of feature annotation.</text>
</comment>
<dbReference type="EC" id="3.6.1.73" evidence="10"/>
<dbReference type="PANTHER" id="PTHR34699:SF2">
    <property type="entry name" value="NON-CANONICAL PURINE NTP PHOSPHATASE_PRRC1 DOMAIN-CONTAINING PROTEIN"/>
    <property type="match status" value="1"/>
</dbReference>
<comment type="function">
    <text evidence="10">Phosphatase that hydrolyzes non-canonical purine nucleotides such as XTP and ITP to their respective diphosphate derivatives. Probably excludes non-canonical purines from DNA/RNA precursor pool, thus preventing their incorporation into DNA/RNA and avoiding chromosomal lesions.</text>
</comment>
<dbReference type="FunFam" id="3.90.950.10:FF:000002">
    <property type="entry name" value="Inosine/xanthosine triphosphatase"/>
    <property type="match status" value="1"/>
</dbReference>
<evidence type="ECO:0000256" key="5">
    <source>
        <dbReference type="ARBA" id="ARBA00022842"/>
    </source>
</evidence>
<feature type="binding site" evidence="10">
    <location>
        <position position="35"/>
    </location>
    <ligand>
        <name>Mg(2+)</name>
        <dbReference type="ChEBI" id="CHEBI:18420"/>
    </ligand>
</feature>
<protein>
    <recommendedName>
        <fullName evidence="10">Probable inosine/xanthosine triphosphatase</fullName>
        <shortName evidence="10">ITPase/XTPase</shortName>
        <ecNumber evidence="10">3.6.1.73</ecNumber>
    </recommendedName>
    <alternativeName>
        <fullName evidence="10">Non-canonical purine NTP phosphatase</fullName>
    </alternativeName>
    <alternativeName>
        <fullName evidence="10">Non-standard purine NTP phosphatase</fullName>
    </alternativeName>
    <alternativeName>
        <fullName evidence="10">Nucleoside-triphosphate phosphatase</fullName>
        <shortName evidence="10">NTPase</shortName>
    </alternativeName>
</protein>
<comment type="subunit">
    <text evidence="10">Homodimer.</text>
</comment>
<evidence type="ECO:0000259" key="11">
    <source>
        <dbReference type="Pfam" id="PF01931"/>
    </source>
</evidence>
<keyword evidence="4 10" id="KW-0378">Hydrolase</keyword>
<dbReference type="NCBIfam" id="TIGR00258">
    <property type="entry name" value="inosine/xanthosine triphosphatase"/>
    <property type="match status" value="1"/>
</dbReference>
<sequence>MFVAVGSTNRAKVEAVKEALKIIGIKAEVISVNVDSNVSSQPFCHETFVGAKNRAYNALKLANADIGIGIEGGICIYEQRYMAFAVVYAANKEGKENFSFSMAFSLPSIMVKHILEGKELGEATDLIFSTKGSKQHEGAIGYLTKVITRKDLYVQPVIAALYPFYNKIE</sequence>
<keyword evidence="6 10" id="KW-0546">Nucleotide metabolism</keyword>
<comment type="similarity">
    <text evidence="10">Belongs to the YjjX NTPase family.</text>
</comment>
<dbReference type="GO" id="GO:0046872">
    <property type="term" value="F:metal ion binding"/>
    <property type="evidence" value="ECO:0007669"/>
    <property type="project" value="UniProtKB-KW"/>
</dbReference>
<comment type="cofactor">
    <cofactor evidence="10">
        <name>Mg(2+)</name>
        <dbReference type="ChEBI" id="CHEBI:18420"/>
    </cofactor>
    <cofactor evidence="10">
        <name>Mn(2+)</name>
        <dbReference type="ChEBI" id="CHEBI:29035"/>
    </cofactor>
    <text evidence="10">Binds 1 divalent metal cation per subunit; can use either Mg(2+) or Mn(2+).</text>
</comment>
<dbReference type="GeneID" id="92353399"/>
<dbReference type="InterPro" id="IPR026533">
    <property type="entry name" value="NTPase/PRRC1"/>
</dbReference>
<dbReference type="GO" id="GO:0006772">
    <property type="term" value="P:thiamine metabolic process"/>
    <property type="evidence" value="ECO:0007669"/>
    <property type="project" value="TreeGrafter"/>
</dbReference>
<accession>A0AAT9GNQ9</accession>
<dbReference type="GO" id="GO:0009117">
    <property type="term" value="P:nucleotide metabolic process"/>
    <property type="evidence" value="ECO:0007669"/>
    <property type="project" value="UniProtKB-KW"/>
</dbReference>
<evidence type="ECO:0000256" key="10">
    <source>
        <dbReference type="HAMAP-Rule" id="MF_00648"/>
    </source>
</evidence>
<dbReference type="RefSeq" id="WP_369611584.1">
    <property type="nucleotide sequence ID" value="NZ_AP031322.1"/>
</dbReference>
<proteinExistence type="inferred from homology"/>
<feature type="binding site" evidence="10">
    <location>
        <begin position="7"/>
        <end position="12"/>
    </location>
    <ligand>
        <name>substrate</name>
    </ligand>
</feature>
<keyword evidence="7 10" id="KW-0464">Manganese</keyword>
<dbReference type="InterPro" id="IPR029001">
    <property type="entry name" value="ITPase-like_fam"/>
</dbReference>
<gene>
    <name evidence="12" type="primary">yjjX</name>
    <name evidence="12" type="ORF">SJAV_04670</name>
</gene>
<evidence type="ECO:0000256" key="4">
    <source>
        <dbReference type="ARBA" id="ARBA00022801"/>
    </source>
</evidence>
<keyword evidence="2 10" id="KW-0479">Metal-binding</keyword>
<evidence type="ECO:0000256" key="8">
    <source>
        <dbReference type="ARBA" id="ARBA00048174"/>
    </source>
</evidence>
<organism evidence="12">
    <name type="scientific">Sulfurisphaera javensis</name>
    <dbReference type="NCBI Taxonomy" id="2049879"/>
    <lineage>
        <taxon>Archaea</taxon>
        <taxon>Thermoproteota</taxon>
        <taxon>Thermoprotei</taxon>
        <taxon>Sulfolobales</taxon>
        <taxon>Sulfolobaceae</taxon>
        <taxon>Sulfurisphaera</taxon>
    </lineage>
</organism>
<keyword evidence="3 10" id="KW-0547">Nucleotide-binding</keyword>
<comment type="catalytic activity">
    <reaction evidence="9 10">
        <text>XTP + H2O = XDP + phosphate + H(+)</text>
        <dbReference type="Rhea" id="RHEA:28406"/>
        <dbReference type="ChEBI" id="CHEBI:15377"/>
        <dbReference type="ChEBI" id="CHEBI:15378"/>
        <dbReference type="ChEBI" id="CHEBI:43474"/>
        <dbReference type="ChEBI" id="CHEBI:59884"/>
        <dbReference type="ChEBI" id="CHEBI:61314"/>
        <dbReference type="EC" id="3.6.1.73"/>
    </reaction>
</comment>
<dbReference type="Gene3D" id="3.90.950.10">
    <property type="match status" value="1"/>
</dbReference>
<dbReference type="GO" id="GO:0103023">
    <property type="term" value="F:ITPase activity"/>
    <property type="evidence" value="ECO:0007669"/>
    <property type="project" value="UniProtKB-EC"/>
</dbReference>
<evidence type="ECO:0000256" key="9">
    <source>
        <dbReference type="ARBA" id="ARBA00048781"/>
    </source>
</evidence>
<dbReference type="Pfam" id="PF01931">
    <property type="entry name" value="NTPase_I-T"/>
    <property type="match status" value="1"/>
</dbReference>
<evidence type="ECO:0000256" key="1">
    <source>
        <dbReference type="ARBA" id="ARBA00001936"/>
    </source>
</evidence>
<dbReference type="InterPro" id="IPR002786">
    <property type="entry name" value="Non_canon_purine_NTPase"/>
</dbReference>